<organism evidence="3 4">
    <name type="scientific">Scophthalmus maximus</name>
    <name type="common">Turbot</name>
    <name type="synonym">Psetta maxima</name>
    <dbReference type="NCBI Taxonomy" id="52904"/>
    <lineage>
        <taxon>Eukaryota</taxon>
        <taxon>Metazoa</taxon>
        <taxon>Chordata</taxon>
        <taxon>Craniata</taxon>
        <taxon>Vertebrata</taxon>
        <taxon>Euteleostomi</taxon>
        <taxon>Actinopterygii</taxon>
        <taxon>Neopterygii</taxon>
        <taxon>Teleostei</taxon>
        <taxon>Neoteleostei</taxon>
        <taxon>Acanthomorphata</taxon>
        <taxon>Carangaria</taxon>
        <taxon>Pleuronectiformes</taxon>
        <taxon>Pleuronectoidei</taxon>
        <taxon>Scophthalmidae</taxon>
        <taxon>Scophthalmus</taxon>
    </lineage>
</organism>
<evidence type="ECO:0000313" key="4">
    <source>
        <dbReference type="Proteomes" id="UP000694558"/>
    </source>
</evidence>
<sequence length="280" mass="31395">DYLFLLIVLLNFVYCFFNNTTTYLVIFFPIFIVYLLISLQLTILVHNCPPFVLPINRHLLSVKIGDNMTFLISTFYVFNIKTTFNHELKNNPRFSLTPENGTFHLAISNLHLSDSAFADGIAVSVESSGLNIQALVHHWASETVQPGGSVTLSCTVHTGTCDREHNVYWFKNSEESHPGLINSRGDGDDQCERKPNTQTHTCVYNLSMKSLNLSHGGPDNCAVASCGHALFGNGTNHEVKPHSPRVLFLERRSDSRHHPDCFTCSLSVQDNQEELLPACR</sequence>
<protein>
    <recommendedName>
        <fullName evidence="2">Ig-like domain-containing protein</fullName>
    </recommendedName>
</protein>
<feature type="transmembrane region" description="Helical" evidence="1">
    <location>
        <begin position="25"/>
        <end position="45"/>
    </location>
</feature>
<accession>A0A8D3AW71</accession>
<dbReference type="SUPFAM" id="SSF48726">
    <property type="entry name" value="Immunoglobulin"/>
    <property type="match status" value="1"/>
</dbReference>
<dbReference type="InterPro" id="IPR036179">
    <property type="entry name" value="Ig-like_dom_sf"/>
</dbReference>
<reference evidence="3" key="1">
    <citation type="submission" date="2023-05" db="EMBL/GenBank/DDBJ databases">
        <title>High-quality long-read genome of Scophthalmus maximus.</title>
        <authorList>
            <person name="Lien S."/>
            <person name="Martinez P."/>
        </authorList>
    </citation>
    <scope>NUCLEOTIDE SEQUENCE [LARGE SCALE GENOMIC DNA]</scope>
</reference>
<reference evidence="3" key="2">
    <citation type="submission" date="2025-08" db="UniProtKB">
        <authorList>
            <consortium name="Ensembl"/>
        </authorList>
    </citation>
    <scope>IDENTIFICATION</scope>
</reference>
<dbReference type="Proteomes" id="UP000694558">
    <property type="component" value="Chromosome 4"/>
</dbReference>
<dbReference type="InterPro" id="IPR007110">
    <property type="entry name" value="Ig-like_dom"/>
</dbReference>
<dbReference type="SMART" id="SM00409">
    <property type="entry name" value="IG"/>
    <property type="match status" value="1"/>
</dbReference>
<dbReference type="Ensembl" id="ENSSMAT00000024819.2">
    <property type="protein sequence ID" value="ENSSMAP00000024526.2"/>
    <property type="gene ID" value="ENSSMAG00000014943.2"/>
</dbReference>
<evidence type="ECO:0000259" key="2">
    <source>
        <dbReference type="PROSITE" id="PS50835"/>
    </source>
</evidence>
<dbReference type="InterPro" id="IPR003599">
    <property type="entry name" value="Ig_sub"/>
</dbReference>
<dbReference type="InterPro" id="IPR013783">
    <property type="entry name" value="Ig-like_fold"/>
</dbReference>
<dbReference type="AlphaFoldDB" id="A0A8D3AW71"/>
<keyword evidence="1" id="KW-0472">Membrane</keyword>
<keyword evidence="1" id="KW-1133">Transmembrane helix</keyword>
<evidence type="ECO:0000313" key="3">
    <source>
        <dbReference type="Ensembl" id="ENSSMAP00000024526.2"/>
    </source>
</evidence>
<dbReference type="GeneTree" id="ENSGT00950000182968"/>
<proteinExistence type="predicted"/>
<dbReference type="Gene3D" id="2.60.40.10">
    <property type="entry name" value="Immunoglobulins"/>
    <property type="match status" value="1"/>
</dbReference>
<evidence type="ECO:0000256" key="1">
    <source>
        <dbReference type="SAM" id="Phobius"/>
    </source>
</evidence>
<keyword evidence="1" id="KW-0812">Transmembrane</keyword>
<dbReference type="PROSITE" id="PS50835">
    <property type="entry name" value="IG_LIKE"/>
    <property type="match status" value="1"/>
</dbReference>
<name>A0A8D3AW71_SCOMX</name>
<feature type="domain" description="Ig-like" evidence="2">
    <location>
        <begin position="92"/>
        <end position="240"/>
    </location>
</feature>